<evidence type="ECO:0000313" key="1">
    <source>
        <dbReference type="EMBL" id="WMV33476.1"/>
    </source>
</evidence>
<organism evidence="1 2">
    <name type="scientific">Solanum verrucosum</name>
    <dbReference type="NCBI Taxonomy" id="315347"/>
    <lineage>
        <taxon>Eukaryota</taxon>
        <taxon>Viridiplantae</taxon>
        <taxon>Streptophyta</taxon>
        <taxon>Embryophyta</taxon>
        <taxon>Tracheophyta</taxon>
        <taxon>Spermatophyta</taxon>
        <taxon>Magnoliopsida</taxon>
        <taxon>eudicotyledons</taxon>
        <taxon>Gunneridae</taxon>
        <taxon>Pentapetalae</taxon>
        <taxon>asterids</taxon>
        <taxon>lamiids</taxon>
        <taxon>Solanales</taxon>
        <taxon>Solanaceae</taxon>
        <taxon>Solanoideae</taxon>
        <taxon>Solaneae</taxon>
        <taxon>Solanum</taxon>
    </lineage>
</organism>
<name>A0AAF0R836_SOLVR</name>
<gene>
    <name evidence="1" type="ORF">MTR67_026861</name>
</gene>
<proteinExistence type="predicted"/>
<sequence>MGNDNVEPEDVQLPVDPLDKFQTTFQVLGQVMTAQANRETNALVNPKVGMTTTRLRDFTRMNPLEFHGSKVDDHPQEFIDEFYEIVGIMGFSTVEKVELATDNLKGTTQLWFEQWKSERAIDAGPFD</sequence>
<evidence type="ECO:0008006" key="3">
    <source>
        <dbReference type="Google" id="ProtNLM"/>
    </source>
</evidence>
<accession>A0AAF0R836</accession>
<dbReference type="AlphaFoldDB" id="A0AAF0R836"/>
<keyword evidence="2" id="KW-1185">Reference proteome</keyword>
<dbReference type="Proteomes" id="UP001234989">
    <property type="component" value="Chromosome 6"/>
</dbReference>
<evidence type="ECO:0000313" key="2">
    <source>
        <dbReference type="Proteomes" id="UP001234989"/>
    </source>
</evidence>
<protein>
    <recommendedName>
        <fullName evidence="3">Gag-pol polyprotein</fullName>
    </recommendedName>
</protein>
<dbReference type="EMBL" id="CP133617">
    <property type="protein sequence ID" value="WMV33476.1"/>
    <property type="molecule type" value="Genomic_DNA"/>
</dbReference>
<reference evidence="1" key="1">
    <citation type="submission" date="2023-08" db="EMBL/GenBank/DDBJ databases">
        <title>A de novo genome assembly of Solanum verrucosum Schlechtendal, a Mexican diploid species geographically isolated from the other diploid A-genome species in potato relatives.</title>
        <authorList>
            <person name="Hosaka K."/>
        </authorList>
    </citation>
    <scope>NUCLEOTIDE SEQUENCE</scope>
    <source>
        <tissue evidence="1">Young leaves</tissue>
    </source>
</reference>